<dbReference type="OrthoDB" id="8536728at2"/>
<keyword evidence="2" id="KW-1185">Reference proteome</keyword>
<accession>A0A1G8N889</accession>
<dbReference type="STRING" id="311334.SAMN05421846_11337"/>
<dbReference type="AlphaFoldDB" id="A0A1G8N889"/>
<dbReference type="Gene3D" id="3.90.930.1">
    <property type="match status" value="1"/>
</dbReference>
<dbReference type="SUPFAM" id="SSF82185">
    <property type="entry name" value="Histone H3 K4-specific methyltransferase SET7/9 N-terminal domain"/>
    <property type="match status" value="1"/>
</dbReference>
<organism evidence="1 2">
    <name type="scientific">Chryseobacterium taeanense</name>
    <dbReference type="NCBI Taxonomy" id="311334"/>
    <lineage>
        <taxon>Bacteria</taxon>
        <taxon>Pseudomonadati</taxon>
        <taxon>Bacteroidota</taxon>
        <taxon>Flavobacteriia</taxon>
        <taxon>Flavobacteriales</taxon>
        <taxon>Weeksellaceae</taxon>
        <taxon>Chryseobacterium group</taxon>
        <taxon>Chryseobacterium</taxon>
    </lineage>
</organism>
<dbReference type="RefSeq" id="WP_089860929.1">
    <property type="nucleotide sequence ID" value="NZ_FNDW01000013.1"/>
</dbReference>
<name>A0A1G8N889_9FLAO</name>
<evidence type="ECO:0000313" key="1">
    <source>
        <dbReference type="EMBL" id="SDI76499.1"/>
    </source>
</evidence>
<evidence type="ECO:0000313" key="2">
    <source>
        <dbReference type="Proteomes" id="UP000198869"/>
    </source>
</evidence>
<gene>
    <name evidence="1" type="ORF">SAMN05421846_11337</name>
</gene>
<dbReference type="Proteomes" id="UP000198869">
    <property type="component" value="Unassembled WGS sequence"/>
</dbReference>
<sequence length="136" mass="16568">MNQYIRKENNVNKRHGKWEEEYSSDKGKLMASGKYKMGRKIKIWKIYLDDKLYEKSRFRKNIIKTKRYYADGKLMEKGQSKMDVSANEQHWYYFGDWKYYDEEGKLGYIKKYVNGEKTDSISFKKKKIRISLKNNE</sequence>
<reference evidence="2" key="1">
    <citation type="submission" date="2016-10" db="EMBL/GenBank/DDBJ databases">
        <authorList>
            <person name="Varghese N."/>
            <person name="Submissions S."/>
        </authorList>
    </citation>
    <scope>NUCLEOTIDE SEQUENCE [LARGE SCALE GENOMIC DNA]</scope>
    <source>
        <strain evidence="2">DSM 17071</strain>
    </source>
</reference>
<evidence type="ECO:0008006" key="3">
    <source>
        <dbReference type="Google" id="ProtNLM"/>
    </source>
</evidence>
<proteinExistence type="predicted"/>
<dbReference type="EMBL" id="FNDW01000013">
    <property type="protein sequence ID" value="SDI76499.1"/>
    <property type="molecule type" value="Genomic_DNA"/>
</dbReference>
<protein>
    <recommendedName>
        <fullName evidence="3">MORN repeat variant</fullName>
    </recommendedName>
</protein>